<protein>
    <recommendedName>
        <fullName evidence="1">SseB protein N-terminal domain-containing protein</fullName>
    </recommendedName>
</protein>
<accession>A0ABP9B1K6</accession>
<evidence type="ECO:0000313" key="3">
    <source>
        <dbReference type="Proteomes" id="UP001500187"/>
    </source>
</evidence>
<proteinExistence type="predicted"/>
<keyword evidence="3" id="KW-1185">Reference proteome</keyword>
<gene>
    <name evidence="2" type="ORF">GCM10023352_04030</name>
</gene>
<name>A0ABP9B1K6_9MICC</name>
<evidence type="ECO:0000313" key="2">
    <source>
        <dbReference type="EMBL" id="GAA4789349.1"/>
    </source>
</evidence>
<dbReference type="RefSeq" id="WP_345444116.1">
    <property type="nucleotide sequence ID" value="NZ_BAABKP010000001.1"/>
</dbReference>
<sequence length="434" mass="46621">MSMSETRPCYRPEDRPAMMQEALNGIGSWMLGAARVEPGWDELTLDIKPLSDAIFVRITESRGGQDYVGSTGPVKQDSPVVADIEKLQHAAFVEGQGSWFTASVVVIATGWPSPQYQIGASYDYSHEPQDWGGEGGLTGRDIRSHLKTFPRSEGQLPQWAATRLAGRRGLGMADAPAASGVDGVNPYLNSALQTFAAQRSEAALANVVRSCEGGNVVMDISQSTTSDNGALQVRYQVLNLTNGLKALTAYSSPEQAKNAAARLGGRDLRLQVEPAMKVFLQVVHDEAIDVLVLDPQTPQECFIEKAQLQWAVSTPHNEPAKRALVEGDMRSLLTALGAPASVLLMGVRRGDTAGRPVVMRNDGAEEGKTALVFTSATEIAALDPSLEVRTAPAMEVLKLLAAGDADRVRINALNPHATLPMQQVRELISILESQ</sequence>
<dbReference type="EMBL" id="BAABKP010000001">
    <property type="protein sequence ID" value="GAA4789349.1"/>
    <property type="molecule type" value="Genomic_DNA"/>
</dbReference>
<reference evidence="3" key="1">
    <citation type="journal article" date="2019" name="Int. J. Syst. Evol. Microbiol.">
        <title>The Global Catalogue of Microorganisms (GCM) 10K type strain sequencing project: providing services to taxonomists for standard genome sequencing and annotation.</title>
        <authorList>
            <consortium name="The Broad Institute Genomics Platform"/>
            <consortium name="The Broad Institute Genome Sequencing Center for Infectious Disease"/>
            <person name="Wu L."/>
            <person name="Ma J."/>
        </authorList>
    </citation>
    <scope>NUCLEOTIDE SEQUENCE [LARGE SCALE GENOMIC DNA]</scope>
    <source>
        <strain evidence="3">JCM 18541</strain>
    </source>
</reference>
<comment type="caution">
    <text evidence="2">The sequence shown here is derived from an EMBL/GenBank/DDBJ whole genome shotgun (WGS) entry which is preliminary data.</text>
</comment>
<dbReference type="InterPro" id="IPR009839">
    <property type="entry name" value="SseB_N"/>
</dbReference>
<dbReference type="Pfam" id="PF07179">
    <property type="entry name" value="SseB"/>
    <property type="match status" value="1"/>
</dbReference>
<dbReference type="Proteomes" id="UP001500187">
    <property type="component" value="Unassembled WGS sequence"/>
</dbReference>
<evidence type="ECO:0000259" key="1">
    <source>
        <dbReference type="Pfam" id="PF07179"/>
    </source>
</evidence>
<feature type="domain" description="SseB protein N-terminal" evidence="1">
    <location>
        <begin position="188"/>
        <end position="310"/>
    </location>
</feature>
<organism evidence="2 3">
    <name type="scientific">Rothia endophytica</name>
    <dbReference type="NCBI Taxonomy" id="1324766"/>
    <lineage>
        <taxon>Bacteria</taxon>
        <taxon>Bacillati</taxon>
        <taxon>Actinomycetota</taxon>
        <taxon>Actinomycetes</taxon>
        <taxon>Micrococcales</taxon>
        <taxon>Micrococcaceae</taxon>
        <taxon>Rothia</taxon>
    </lineage>
</organism>